<reference evidence="1 2" key="1">
    <citation type="journal article" date="2020" name="Fungal Divers.">
        <title>Resolving the Mortierellaceae phylogeny through synthesis of multi-gene phylogenetics and phylogenomics.</title>
        <authorList>
            <person name="Vandepol N."/>
            <person name="Liber J."/>
            <person name="Desiro A."/>
            <person name="Na H."/>
            <person name="Kennedy M."/>
            <person name="Barry K."/>
            <person name="Grigoriev I.V."/>
            <person name="Miller A.N."/>
            <person name="O'Donnell K."/>
            <person name="Stajich J.E."/>
            <person name="Bonito G."/>
        </authorList>
    </citation>
    <scope>NUCLEOTIDE SEQUENCE [LARGE SCALE GENOMIC DNA]</scope>
    <source>
        <strain evidence="1 2">AD045</strain>
    </source>
</reference>
<dbReference type="PANTHER" id="PTHR31639:SF256">
    <property type="entry name" value="OS07G0242900 PROTEIN"/>
    <property type="match status" value="1"/>
</dbReference>
<proteinExistence type="predicted"/>
<comment type="caution">
    <text evidence="1">The sequence shown here is derived from an EMBL/GenBank/DDBJ whole genome shotgun (WGS) entry which is preliminary data.</text>
</comment>
<dbReference type="InterPro" id="IPR032675">
    <property type="entry name" value="LRR_dom_sf"/>
</dbReference>
<dbReference type="PANTHER" id="PTHR31639">
    <property type="entry name" value="F-BOX PROTEIN-LIKE"/>
    <property type="match status" value="1"/>
</dbReference>
<organism evidence="1 2">
    <name type="scientific">Linnemannia gamsii</name>
    <dbReference type="NCBI Taxonomy" id="64522"/>
    <lineage>
        <taxon>Eukaryota</taxon>
        <taxon>Fungi</taxon>
        <taxon>Fungi incertae sedis</taxon>
        <taxon>Mucoromycota</taxon>
        <taxon>Mortierellomycotina</taxon>
        <taxon>Mortierellomycetes</taxon>
        <taxon>Mortierellales</taxon>
        <taxon>Mortierellaceae</taxon>
        <taxon>Linnemannia</taxon>
    </lineage>
</organism>
<gene>
    <name evidence="1" type="ORF">BGZ96_002361</name>
</gene>
<accession>A0ABQ7JKP8</accession>
<dbReference type="EMBL" id="JAAAIM010001444">
    <property type="protein sequence ID" value="KAG0278491.1"/>
    <property type="molecule type" value="Genomic_DNA"/>
</dbReference>
<evidence type="ECO:0000313" key="2">
    <source>
        <dbReference type="Proteomes" id="UP001194696"/>
    </source>
</evidence>
<dbReference type="Gene3D" id="3.80.10.10">
    <property type="entry name" value="Ribonuclease Inhibitor"/>
    <property type="match status" value="1"/>
</dbReference>
<name>A0ABQ7JKP8_9FUNG</name>
<sequence length="574" mass="64730">MGPAGPGATVWLTRVWNKFRPLIEDDILYEQQHSQLEGYDHNTGRESYTNFSLPALSRNGNWIQTLLIDQLLLKKPYSPLPVETKNTYTTDTEQYRQLTQHISTSVLFLHLLKRCPNLQSLQLTGQDKLETDYDFWKRLSTVGLPGSIKCLHIILESCVPLAKSTIVPMLFARCSSSLQNLTIDFCNWEYHGNIWMEDEEINTREDVVEEHPLLPALTELTLTYGGGNRYPPACTRFLSRCANLESLALSFVSPMWSQALEECVHLKRLGIQHVSADCLELLATALTNRLSNLNSIQIQSCDYGDLDQALASMLSACRAGWRAITLPSLGETSAKALIKHCSTLEELEVSKADGLTSQNMLQILSSSPNLVKFETLTHDDLCVNEKTFIAAEDFIDQDSLSDQLNPWACEASLKVFRARIGGIPRPSENLQEQYPGETQDIHKRVYKRLARLTHLERLELGNQGPVSSWNYGRDPPAGPKTTDKWGNHIDGLDMSLNSGLQMLEALKDLRVVSVMMILTSIGVEEVCWMVCNWPKLEAVRGLKIYAVDAEEEAYKWLAKNHPQIHQQPTMSKLT</sequence>
<evidence type="ECO:0000313" key="1">
    <source>
        <dbReference type="EMBL" id="KAG0278491.1"/>
    </source>
</evidence>
<dbReference type="SUPFAM" id="SSF52047">
    <property type="entry name" value="RNI-like"/>
    <property type="match status" value="1"/>
</dbReference>
<protein>
    <submittedName>
        <fullName evidence="1">Uncharacterized protein</fullName>
    </submittedName>
</protein>
<keyword evidence="2" id="KW-1185">Reference proteome</keyword>
<dbReference type="Proteomes" id="UP001194696">
    <property type="component" value="Unassembled WGS sequence"/>
</dbReference>